<dbReference type="Gene3D" id="1.10.533.10">
    <property type="entry name" value="Death Domain, Fas"/>
    <property type="match status" value="1"/>
</dbReference>
<evidence type="ECO:0000313" key="1">
    <source>
        <dbReference type="EMBL" id="VDI84014.1"/>
    </source>
</evidence>
<accession>A0A8B6HRN5</accession>
<feature type="non-terminal residue" evidence="1">
    <location>
        <position position="468"/>
    </location>
</feature>
<gene>
    <name evidence="1" type="ORF">MGAL_10B077367</name>
</gene>
<dbReference type="InterPro" id="IPR011029">
    <property type="entry name" value="DEATH-like_dom_sf"/>
</dbReference>
<sequence length="468" mass="54830">EEEHYLRANIEFIEKEVYPKDYIDNFLEWFILSLEDHESLRNNANVRQKMGHIFMEKIMKAANVDKGSIQRLFWSFQNDKNKILRCLSNRNVRNGNSNILGDKDFQQMIDSRDVYRKAILCKLTFLKEEFSPFYIVDDLFASGLVDEDRCDIIREKPRRKQVELTVRNIVRRVDQRKTFMKLINILEKEDKSIAVQLNAISNKRSRGAELNYIFREVSESDVIFSKARLKALKRDIIEEFDLEDIDTFLELDIFDVDDHETICEAGNSGKDKALCFYEHISNRKFMKKGSFGCLEFCLKNNGTRKKTRKMLAELLVSSEMPKQAKNRTALTLKMTDGNIYKYETCKCCAFNEGKVIIAVEDEEIKDRVEHALYTVVGSTEYEDKEIEGFKMKITDTTTSSVVVHLKSDDRNARFIVENGIVNGDLTRFIGNLFDNESIKMHLSLEKKYRVSVSFQSTTYRRCFDNEYF</sequence>
<dbReference type="AlphaFoldDB" id="A0A8B6HRN5"/>
<dbReference type="EMBL" id="UYJE01010527">
    <property type="protein sequence ID" value="VDI84014.1"/>
    <property type="molecule type" value="Genomic_DNA"/>
</dbReference>
<feature type="non-terminal residue" evidence="1">
    <location>
        <position position="1"/>
    </location>
</feature>
<name>A0A8B6HRN5_MYTGA</name>
<evidence type="ECO:0008006" key="3">
    <source>
        <dbReference type="Google" id="ProtNLM"/>
    </source>
</evidence>
<organism evidence="1 2">
    <name type="scientific">Mytilus galloprovincialis</name>
    <name type="common">Mediterranean mussel</name>
    <dbReference type="NCBI Taxonomy" id="29158"/>
    <lineage>
        <taxon>Eukaryota</taxon>
        <taxon>Metazoa</taxon>
        <taxon>Spiralia</taxon>
        <taxon>Lophotrochozoa</taxon>
        <taxon>Mollusca</taxon>
        <taxon>Bivalvia</taxon>
        <taxon>Autobranchia</taxon>
        <taxon>Pteriomorphia</taxon>
        <taxon>Mytilida</taxon>
        <taxon>Mytiloidea</taxon>
        <taxon>Mytilidae</taxon>
        <taxon>Mytilinae</taxon>
        <taxon>Mytilus</taxon>
    </lineage>
</organism>
<keyword evidence="2" id="KW-1185">Reference proteome</keyword>
<protein>
    <recommendedName>
        <fullName evidence="3">CARD domain-containing protein</fullName>
    </recommendedName>
</protein>
<proteinExistence type="predicted"/>
<dbReference type="OrthoDB" id="10533161at2759"/>
<reference evidence="1" key="1">
    <citation type="submission" date="2018-11" db="EMBL/GenBank/DDBJ databases">
        <authorList>
            <person name="Alioto T."/>
            <person name="Alioto T."/>
        </authorList>
    </citation>
    <scope>NUCLEOTIDE SEQUENCE</scope>
</reference>
<comment type="caution">
    <text evidence="1">The sequence shown here is derived from an EMBL/GenBank/DDBJ whole genome shotgun (WGS) entry which is preliminary data.</text>
</comment>
<evidence type="ECO:0000313" key="2">
    <source>
        <dbReference type="Proteomes" id="UP000596742"/>
    </source>
</evidence>
<dbReference type="Proteomes" id="UP000596742">
    <property type="component" value="Unassembled WGS sequence"/>
</dbReference>